<evidence type="ECO:0000256" key="3">
    <source>
        <dbReference type="ARBA" id="ARBA00004514"/>
    </source>
</evidence>
<dbReference type="InterPro" id="IPR051511">
    <property type="entry name" value="MitoQC_Scaffold_Kinases"/>
</dbReference>
<keyword evidence="10" id="KW-0418">Kinase</keyword>
<protein>
    <recommendedName>
        <fullName evidence="5">non-specific serine/threonine protein kinase</fullName>
        <ecNumber evidence="5">2.7.11.1</ecNumber>
    </recommendedName>
</protein>
<dbReference type="PROSITE" id="PS50011">
    <property type="entry name" value="PROTEIN_KINASE_DOM"/>
    <property type="match status" value="1"/>
</dbReference>
<dbReference type="InterPro" id="IPR000719">
    <property type="entry name" value="Prot_kinase_dom"/>
</dbReference>
<sequence>MWSVRAVVESVVEHGKRALHQVRRRQAPRHHPFQRQQDSQHKLSKGVREGAGEAAAVGCVAGRAGVVASRLRPFTTQLIQSIFRRVPAPLWTEARRRTTQRLVFGASAPYFALVGVTLVGGSHGLVTRDDELEALCGTVREAITRAGWLHNPEFWQSHKEASQQQVEEQHQKKYEEQELNGDNEHAFSLTDFDLGPVIDKGCNAVVYTARWKNDESSNPPSHIHQEGKEEDDEPSSYSFAIREVVQGLPLPQGSVNGYEASTFLQSQDQIEPTGAELVTEEHEEAQTHAEKCESLGAVARTLTTPSGPCVDAQQGKDVQVEAAGTQHDEFPLAIKMMFNYEAESNAPAILKAMYKEILPARSVQLDPAQQEWQERLCGPRVCLPPHPNIVDMPCVFVDRVPLLEGCLDLYPHALPTRLNPQGYGRNMSLFCVMKRYDISLREYVQKYHPSQHTCLLLLTQLLEALLHLRSNNIAHRDLKSDNILLSLVEGWQYPLLVVSDFGCSLVGDNPSLSVPFPSREADPRQGNSALMAPEVKTAMPGLLSSVFFGQSDLWAAGTLIYEIYGLDNPFSPAAPASHRRPKQLDSATYKESHLPRLPRSAPPWIRHLTADILRRNPRARPTVNVAATLCQLMLWAPSKWLSRHSLSLPTHTEVTQWLLCLATKVLCEARLPHAHASQKQERKRNVGLEGNADHQGGQLEYQLVSTFLGRVHYVDIIQAIKWNRAF</sequence>
<dbReference type="GO" id="GO:0042981">
    <property type="term" value="P:regulation of apoptotic process"/>
    <property type="evidence" value="ECO:0007669"/>
    <property type="project" value="TreeGrafter"/>
</dbReference>
<keyword evidence="6" id="KW-0723">Serine/threonine-protein kinase</keyword>
<dbReference type="PANTHER" id="PTHR22972:SF7">
    <property type="entry name" value="SERINE_THREONINE-PROTEIN KINASE PINK1, MITOCHONDRIAL"/>
    <property type="match status" value="1"/>
</dbReference>
<evidence type="ECO:0000256" key="6">
    <source>
        <dbReference type="ARBA" id="ARBA00022527"/>
    </source>
</evidence>
<accession>A0A0P4WBP1</accession>
<name>A0A0P4WBP1_SCYOL</name>
<feature type="region of interest" description="Disordered" evidence="19">
    <location>
        <begin position="213"/>
        <end position="236"/>
    </location>
</feature>
<comment type="subcellular location">
    <subcellularLocation>
        <location evidence="3">Cytoplasm</location>
        <location evidence="3">Cytosol</location>
    </subcellularLocation>
    <subcellularLocation>
        <location evidence="2">Mitochondrion inner membrane</location>
        <topology evidence="2">Single-pass membrane protein</topology>
    </subcellularLocation>
    <subcellularLocation>
        <location evidence="4">Mitochondrion outer membrane</location>
        <topology evidence="4">Single-pass membrane protein</topology>
    </subcellularLocation>
</comment>
<comment type="catalytic activity">
    <reaction evidence="17">
        <text>L-threonyl-[protein] + ATP = O-phospho-L-threonyl-[protein] + ADP + H(+)</text>
        <dbReference type="Rhea" id="RHEA:46608"/>
        <dbReference type="Rhea" id="RHEA-COMP:11060"/>
        <dbReference type="Rhea" id="RHEA-COMP:11605"/>
        <dbReference type="ChEBI" id="CHEBI:15378"/>
        <dbReference type="ChEBI" id="CHEBI:30013"/>
        <dbReference type="ChEBI" id="CHEBI:30616"/>
        <dbReference type="ChEBI" id="CHEBI:61977"/>
        <dbReference type="ChEBI" id="CHEBI:456216"/>
        <dbReference type="EC" id="2.7.11.1"/>
    </reaction>
</comment>
<dbReference type="GO" id="GO:0004674">
    <property type="term" value="F:protein serine/threonine kinase activity"/>
    <property type="evidence" value="ECO:0007669"/>
    <property type="project" value="UniProtKB-KW"/>
</dbReference>
<dbReference type="GO" id="GO:0005829">
    <property type="term" value="C:cytosol"/>
    <property type="evidence" value="ECO:0007669"/>
    <property type="project" value="UniProtKB-SubCell"/>
</dbReference>
<keyword evidence="12" id="KW-0472">Membrane</keyword>
<dbReference type="PANTHER" id="PTHR22972">
    <property type="entry name" value="SERINE/THREONINE PROTEIN KINASE"/>
    <property type="match status" value="1"/>
</dbReference>
<keyword evidence="12" id="KW-0999">Mitochondrion inner membrane</keyword>
<evidence type="ECO:0000256" key="14">
    <source>
        <dbReference type="ARBA" id="ARBA00022842"/>
    </source>
</evidence>
<evidence type="ECO:0000256" key="7">
    <source>
        <dbReference type="ARBA" id="ARBA00022679"/>
    </source>
</evidence>
<evidence type="ECO:0000259" key="20">
    <source>
        <dbReference type="PROSITE" id="PS50011"/>
    </source>
</evidence>
<feature type="domain" description="Protein kinase" evidence="20">
    <location>
        <begin position="298"/>
        <end position="634"/>
    </location>
</feature>
<dbReference type="GO" id="GO:0005524">
    <property type="term" value="F:ATP binding"/>
    <property type="evidence" value="ECO:0007669"/>
    <property type="project" value="UniProtKB-KW"/>
</dbReference>
<evidence type="ECO:0000256" key="13">
    <source>
        <dbReference type="ARBA" id="ARBA00022840"/>
    </source>
</evidence>
<keyword evidence="7" id="KW-0808">Transferase</keyword>
<dbReference type="GO" id="GO:0090141">
    <property type="term" value="P:positive regulation of mitochondrial fission"/>
    <property type="evidence" value="ECO:0007669"/>
    <property type="project" value="TreeGrafter"/>
</dbReference>
<comment type="cofactor">
    <cofactor evidence="1">
        <name>Mg(2+)</name>
        <dbReference type="ChEBI" id="CHEBI:18420"/>
    </cofactor>
</comment>
<evidence type="ECO:0000256" key="18">
    <source>
        <dbReference type="ARBA" id="ARBA00048679"/>
    </source>
</evidence>
<dbReference type="SUPFAM" id="SSF56112">
    <property type="entry name" value="Protein kinase-like (PK-like)"/>
    <property type="match status" value="1"/>
</dbReference>
<dbReference type="Pfam" id="PF00069">
    <property type="entry name" value="Pkinase"/>
    <property type="match status" value="1"/>
</dbReference>
<evidence type="ECO:0000256" key="15">
    <source>
        <dbReference type="ARBA" id="ARBA00022946"/>
    </source>
</evidence>
<evidence type="ECO:0000256" key="11">
    <source>
        <dbReference type="ARBA" id="ARBA00022787"/>
    </source>
</evidence>
<reference evidence="21" key="1">
    <citation type="submission" date="2015-09" db="EMBL/GenBank/DDBJ databases">
        <title>Scylla olivacea transcriptome.</title>
        <authorList>
            <person name="Ikhwanuddin M."/>
        </authorList>
    </citation>
    <scope>NUCLEOTIDE SEQUENCE</scope>
</reference>
<evidence type="ECO:0000256" key="5">
    <source>
        <dbReference type="ARBA" id="ARBA00012513"/>
    </source>
</evidence>
<dbReference type="EC" id="2.7.11.1" evidence="5"/>
<evidence type="ECO:0000256" key="4">
    <source>
        <dbReference type="ARBA" id="ARBA00004572"/>
    </source>
</evidence>
<evidence type="ECO:0000256" key="9">
    <source>
        <dbReference type="ARBA" id="ARBA00022741"/>
    </source>
</evidence>
<feature type="compositionally biased region" description="Basic and acidic residues" evidence="19">
    <location>
        <begin position="38"/>
        <end position="47"/>
    </location>
</feature>
<dbReference type="SMART" id="SM00220">
    <property type="entry name" value="S_TKc"/>
    <property type="match status" value="1"/>
</dbReference>
<feature type="region of interest" description="Disordered" evidence="19">
    <location>
        <begin position="157"/>
        <end position="176"/>
    </location>
</feature>
<feature type="region of interest" description="Disordered" evidence="19">
    <location>
        <begin position="574"/>
        <end position="595"/>
    </location>
</feature>
<evidence type="ECO:0000256" key="8">
    <source>
        <dbReference type="ARBA" id="ARBA00022723"/>
    </source>
</evidence>
<keyword evidence="9" id="KW-0547">Nucleotide-binding</keyword>
<comment type="catalytic activity">
    <reaction evidence="18">
        <text>L-seryl-[protein] + ATP = O-phospho-L-seryl-[protein] + ADP + H(+)</text>
        <dbReference type="Rhea" id="RHEA:17989"/>
        <dbReference type="Rhea" id="RHEA-COMP:9863"/>
        <dbReference type="Rhea" id="RHEA-COMP:11604"/>
        <dbReference type="ChEBI" id="CHEBI:15378"/>
        <dbReference type="ChEBI" id="CHEBI:29999"/>
        <dbReference type="ChEBI" id="CHEBI:30616"/>
        <dbReference type="ChEBI" id="CHEBI:83421"/>
        <dbReference type="ChEBI" id="CHEBI:456216"/>
        <dbReference type="EC" id="2.7.11.1"/>
    </reaction>
</comment>
<keyword evidence="8" id="KW-0479">Metal-binding</keyword>
<keyword evidence="14" id="KW-0460">Magnesium</keyword>
<organism evidence="21">
    <name type="scientific">Scylla olivacea</name>
    <name type="common">Orange mud crab</name>
    <name type="synonym">Cancer olivacea</name>
    <dbReference type="NCBI Taxonomy" id="85551"/>
    <lineage>
        <taxon>Eukaryota</taxon>
        <taxon>Metazoa</taxon>
        <taxon>Ecdysozoa</taxon>
        <taxon>Arthropoda</taxon>
        <taxon>Crustacea</taxon>
        <taxon>Multicrustacea</taxon>
        <taxon>Malacostraca</taxon>
        <taxon>Eumalacostraca</taxon>
        <taxon>Eucarida</taxon>
        <taxon>Decapoda</taxon>
        <taxon>Pleocyemata</taxon>
        <taxon>Brachyura</taxon>
        <taxon>Eubrachyura</taxon>
        <taxon>Portunoidea</taxon>
        <taxon>Portunidae</taxon>
        <taxon>Portuninae</taxon>
        <taxon>Scylla</taxon>
    </lineage>
</organism>
<dbReference type="GO" id="GO:0005743">
    <property type="term" value="C:mitochondrial inner membrane"/>
    <property type="evidence" value="ECO:0007669"/>
    <property type="project" value="UniProtKB-SubCell"/>
</dbReference>
<evidence type="ECO:0000256" key="2">
    <source>
        <dbReference type="ARBA" id="ARBA00004434"/>
    </source>
</evidence>
<keyword evidence="16" id="KW-0496">Mitochondrion</keyword>
<proteinExistence type="predicted"/>
<evidence type="ECO:0000256" key="19">
    <source>
        <dbReference type="SAM" id="MobiDB-lite"/>
    </source>
</evidence>
<feature type="region of interest" description="Disordered" evidence="19">
    <location>
        <begin position="20"/>
        <end position="47"/>
    </location>
</feature>
<dbReference type="InterPro" id="IPR011009">
    <property type="entry name" value="Kinase-like_dom_sf"/>
</dbReference>
<feature type="compositionally biased region" description="Basic residues" evidence="19">
    <location>
        <begin position="20"/>
        <end position="33"/>
    </location>
</feature>
<dbReference type="InterPro" id="IPR008271">
    <property type="entry name" value="Ser/Thr_kinase_AS"/>
</dbReference>
<dbReference type="PROSITE" id="PS00108">
    <property type="entry name" value="PROTEIN_KINASE_ST"/>
    <property type="match status" value="1"/>
</dbReference>
<evidence type="ECO:0000256" key="12">
    <source>
        <dbReference type="ARBA" id="ARBA00022792"/>
    </source>
</evidence>
<evidence type="ECO:0000256" key="10">
    <source>
        <dbReference type="ARBA" id="ARBA00022777"/>
    </source>
</evidence>
<dbReference type="AlphaFoldDB" id="A0A0P4WBP1"/>
<keyword evidence="15" id="KW-0809">Transit peptide</keyword>
<dbReference type="GO" id="GO:0000422">
    <property type="term" value="P:autophagy of mitochondrion"/>
    <property type="evidence" value="ECO:0007669"/>
    <property type="project" value="TreeGrafter"/>
</dbReference>
<evidence type="ECO:0000313" key="21">
    <source>
        <dbReference type="EMBL" id="JAI63695.1"/>
    </source>
</evidence>
<dbReference type="GO" id="GO:0005741">
    <property type="term" value="C:mitochondrial outer membrane"/>
    <property type="evidence" value="ECO:0007669"/>
    <property type="project" value="UniProtKB-SubCell"/>
</dbReference>
<dbReference type="GO" id="GO:0046872">
    <property type="term" value="F:metal ion binding"/>
    <property type="evidence" value="ECO:0007669"/>
    <property type="project" value="UniProtKB-KW"/>
</dbReference>
<keyword evidence="11" id="KW-1000">Mitochondrion outer membrane</keyword>
<dbReference type="Gene3D" id="1.10.510.10">
    <property type="entry name" value="Transferase(Phosphotransferase) domain 1"/>
    <property type="match status" value="1"/>
</dbReference>
<dbReference type="EMBL" id="GDRN01071383">
    <property type="protein sequence ID" value="JAI63695.1"/>
    <property type="molecule type" value="Transcribed_RNA"/>
</dbReference>
<evidence type="ECO:0000256" key="17">
    <source>
        <dbReference type="ARBA" id="ARBA00047899"/>
    </source>
</evidence>
<keyword evidence="13" id="KW-0067">ATP-binding</keyword>
<evidence type="ECO:0000256" key="16">
    <source>
        <dbReference type="ARBA" id="ARBA00023128"/>
    </source>
</evidence>
<evidence type="ECO:0000256" key="1">
    <source>
        <dbReference type="ARBA" id="ARBA00001946"/>
    </source>
</evidence>